<reference evidence="2 3" key="1">
    <citation type="submission" date="2024-01" db="EMBL/GenBank/DDBJ databases">
        <authorList>
            <person name="Allen C."/>
            <person name="Tagirdzhanova G."/>
        </authorList>
    </citation>
    <scope>NUCLEOTIDE SEQUENCE [LARGE SCALE GENOMIC DNA]</scope>
</reference>
<evidence type="ECO:0000259" key="1">
    <source>
        <dbReference type="Pfam" id="PF07883"/>
    </source>
</evidence>
<dbReference type="SUPFAM" id="SSF51182">
    <property type="entry name" value="RmlC-like cupins"/>
    <property type="match status" value="1"/>
</dbReference>
<protein>
    <recommendedName>
        <fullName evidence="1">Cupin type-2 domain-containing protein</fullName>
    </recommendedName>
</protein>
<dbReference type="EMBL" id="CAWUHD010000175">
    <property type="protein sequence ID" value="CAK7237147.1"/>
    <property type="molecule type" value="Genomic_DNA"/>
</dbReference>
<feature type="domain" description="Cupin type-2" evidence="1">
    <location>
        <begin position="44"/>
        <end position="103"/>
    </location>
</feature>
<keyword evidence="3" id="KW-1185">Reference proteome</keyword>
<dbReference type="InterPro" id="IPR011051">
    <property type="entry name" value="RmlC_Cupin_sf"/>
</dbReference>
<organism evidence="2 3">
    <name type="scientific">Sporothrix eucalyptigena</name>
    <dbReference type="NCBI Taxonomy" id="1812306"/>
    <lineage>
        <taxon>Eukaryota</taxon>
        <taxon>Fungi</taxon>
        <taxon>Dikarya</taxon>
        <taxon>Ascomycota</taxon>
        <taxon>Pezizomycotina</taxon>
        <taxon>Sordariomycetes</taxon>
        <taxon>Sordariomycetidae</taxon>
        <taxon>Ophiostomatales</taxon>
        <taxon>Ophiostomataceae</taxon>
        <taxon>Sporothrix</taxon>
    </lineage>
</organism>
<dbReference type="Gene3D" id="2.60.120.10">
    <property type="entry name" value="Jelly Rolls"/>
    <property type="match status" value="1"/>
</dbReference>
<dbReference type="Proteomes" id="UP001642482">
    <property type="component" value="Unassembled WGS sequence"/>
</dbReference>
<name>A0ABP0CYE5_9PEZI</name>
<proteinExistence type="predicted"/>
<evidence type="ECO:0000313" key="3">
    <source>
        <dbReference type="Proteomes" id="UP001642482"/>
    </source>
</evidence>
<dbReference type="InterPro" id="IPR014710">
    <property type="entry name" value="RmlC-like_jellyroll"/>
</dbReference>
<gene>
    <name evidence="2" type="ORF">SEUCBS140593_009859</name>
</gene>
<dbReference type="Pfam" id="PF07883">
    <property type="entry name" value="Cupin_2"/>
    <property type="match status" value="1"/>
</dbReference>
<sequence length="224" mass="23773">MNFEIGAVMDAAGDTYTVVETPSATNSGRIRFKVDMVPTPTDLIMPLHSHPAMTETTEMIVGVMEIYTGGRHLRVGPGESYSSAPGVAHKGRNPGPDKSQFYWTLTPEASLQGALTQTVGGYFAGCAVCGILGHFALMRLEQYLHEGITGKDVVTGEPIHAGTALAEVGSMIDKAGGLRAVVDSADVFLLAKPFMAGILTEPVRTKLYELITALAEQGKAFDSK</sequence>
<accession>A0ABP0CYE5</accession>
<evidence type="ECO:0000313" key="2">
    <source>
        <dbReference type="EMBL" id="CAK7237147.1"/>
    </source>
</evidence>
<dbReference type="InterPro" id="IPR013096">
    <property type="entry name" value="Cupin_2"/>
</dbReference>
<comment type="caution">
    <text evidence="2">The sequence shown here is derived from an EMBL/GenBank/DDBJ whole genome shotgun (WGS) entry which is preliminary data.</text>
</comment>